<proteinExistence type="predicted"/>
<feature type="domain" description="Chalcone isomerase" evidence="1">
    <location>
        <begin position="41"/>
        <end position="177"/>
    </location>
</feature>
<dbReference type="InterPro" id="IPR016087">
    <property type="entry name" value="Chalcone_isomerase"/>
</dbReference>
<dbReference type="eggNOG" id="COG3572">
    <property type="taxonomic scope" value="Bacteria"/>
</dbReference>
<protein>
    <recommendedName>
        <fullName evidence="1">Chalcone isomerase domain-containing protein</fullName>
    </recommendedName>
</protein>
<accession>J2YFC5</accession>
<gene>
    <name evidence="2" type="ORF">PflQ2_3052</name>
</gene>
<comment type="caution">
    <text evidence="2">The sequence shown here is derived from an EMBL/GenBank/DDBJ whole genome shotgun (WGS) entry which is preliminary data.</text>
</comment>
<dbReference type="RefSeq" id="WP_003182281.1">
    <property type="nucleotide sequence ID" value="NZ_CM001558.1"/>
</dbReference>
<name>J2YFC5_PSEFQ</name>
<dbReference type="Pfam" id="PF16036">
    <property type="entry name" value="Chalcone_3"/>
    <property type="match status" value="1"/>
</dbReference>
<dbReference type="AlphaFoldDB" id="J2YFC5"/>
<dbReference type="PATRIC" id="fig|1038922.3.peg.2460"/>
<sequence>MIRSFVAWRNLVGLMIGLLAFYAFPAFADWRSALPGARLIGQGDFTRFGFDVYQARLWSAAPSPSLDTAFALELDYRRSIGKETLVQTSLEEIQRINGAPLDAQRLDAWRTHMRLAFVDVKPGSRITGVYLPGHGCRFYVDEHLSHAIDDPSFARAFFAIWLDPETQDKQLRKQLLGL</sequence>
<reference evidence="2" key="1">
    <citation type="journal article" date="2012" name="PLoS Genet.">
        <title>Comparative Genomics of Plant-Associated Pseudomonas spp.: Insights into Diversity and Inheritance of Traits Involved in Multitrophic Interactions.</title>
        <authorList>
            <person name="Loper J.E."/>
            <person name="Hassan K.A."/>
            <person name="Mavrodi D.V."/>
            <person name="Davis E.W.II."/>
            <person name="Lim C.K."/>
            <person name="Shaffer B.T."/>
            <person name="Elbourne L.D."/>
            <person name="Stockwell V.O."/>
            <person name="Hartney S.L."/>
            <person name="Breakwell K."/>
            <person name="Henkels M.D."/>
            <person name="Tetu S.G."/>
            <person name="Rangel L.I."/>
            <person name="Kidarsa T.A."/>
            <person name="Wilson N.L."/>
            <person name="van de Mortel J.E."/>
            <person name="Song C."/>
            <person name="Blumhagen R."/>
            <person name="Radune D."/>
            <person name="Hostetler J.B."/>
            <person name="Brinkac L.M."/>
            <person name="Durkin A.S."/>
            <person name="Kluepfel D.A."/>
            <person name="Wechter W.P."/>
            <person name="Anderson A.J."/>
            <person name="Kim Y.C."/>
            <person name="Pierson L.S.III."/>
            <person name="Pierson E.A."/>
            <person name="Lindow S.E."/>
            <person name="Kobayashi D.Y."/>
            <person name="Raaijmakers J.M."/>
            <person name="Weller D.M."/>
            <person name="Thomashow L.S."/>
            <person name="Allen A.E."/>
            <person name="Paulsen I.T."/>
        </authorList>
    </citation>
    <scope>NUCLEOTIDE SEQUENCE [LARGE SCALE GENOMIC DNA]</scope>
    <source>
        <strain evidence="2">Q2-87</strain>
    </source>
</reference>
<dbReference type="HOGENOM" id="CLU_102167_1_0_6"/>
<evidence type="ECO:0000259" key="1">
    <source>
        <dbReference type="Pfam" id="PF16036"/>
    </source>
</evidence>
<evidence type="ECO:0000313" key="2">
    <source>
        <dbReference type="EMBL" id="EJL05584.1"/>
    </source>
</evidence>
<dbReference type="EMBL" id="AGBM01000001">
    <property type="protein sequence ID" value="EJL05584.1"/>
    <property type="molecule type" value="Genomic_DNA"/>
</dbReference>
<organism evidence="2">
    <name type="scientific">Pseudomonas fluorescens (strain Q2-87)</name>
    <dbReference type="NCBI Taxonomy" id="1038922"/>
    <lineage>
        <taxon>Bacteria</taxon>
        <taxon>Pseudomonadati</taxon>
        <taxon>Pseudomonadota</taxon>
        <taxon>Gammaproteobacteria</taxon>
        <taxon>Pseudomonadales</taxon>
        <taxon>Pseudomonadaceae</taxon>
        <taxon>Pseudomonas</taxon>
    </lineage>
</organism>
<dbReference type="Proteomes" id="UP000007289">
    <property type="component" value="Chromosome"/>
</dbReference>